<evidence type="ECO:0000313" key="2">
    <source>
        <dbReference type="Proteomes" id="UP000199478"/>
    </source>
</evidence>
<gene>
    <name evidence="1" type="ORF">SAMN04488005_1398</name>
</gene>
<proteinExistence type="predicted"/>
<keyword evidence="2" id="KW-1185">Reference proteome</keyword>
<evidence type="ECO:0000313" key="1">
    <source>
        <dbReference type="EMBL" id="SFR39685.1"/>
    </source>
</evidence>
<accession>A0A1I6GBX2</accession>
<dbReference type="Proteomes" id="UP000199478">
    <property type="component" value="Unassembled WGS sequence"/>
</dbReference>
<dbReference type="OrthoDB" id="9793307at2"/>
<sequence length="270" mass="30243">MTKKDRTTLKAFFRDGALPTAEHYRDLIDSGVNQIEDGYSKTAADGLRLTSVGGSQRVLSLYENLSAQYPAWVIDHGTESSSLHFRRGADAGGENHGVSFSAEGRLGLRNDAPEWQLDVNGVQRARGRIGFASDDIPHVPADGKWHDITRELTGCQAFEIMAGAGAELTQGRYSMVHATALNAFHPRNWVLNWLFGRRRIKAQTAVYGSYADRIRLRWVATKNSHHYKLQMRTNANFGRDKVIRYYLTRLWFDPTMAGSRGGPTREADLS</sequence>
<name>A0A1I6GBX2_9RHOB</name>
<reference evidence="2" key="1">
    <citation type="submission" date="2016-10" db="EMBL/GenBank/DDBJ databases">
        <authorList>
            <person name="Varghese N."/>
            <person name="Submissions S."/>
        </authorList>
    </citation>
    <scope>NUCLEOTIDE SEQUENCE [LARGE SCALE GENOMIC DNA]</scope>
    <source>
        <strain evidence="2">DSM 26879</strain>
    </source>
</reference>
<organism evidence="1 2">
    <name type="scientific">Yoonia tamlensis</name>
    <dbReference type="NCBI Taxonomy" id="390270"/>
    <lineage>
        <taxon>Bacteria</taxon>
        <taxon>Pseudomonadati</taxon>
        <taxon>Pseudomonadota</taxon>
        <taxon>Alphaproteobacteria</taxon>
        <taxon>Rhodobacterales</taxon>
        <taxon>Paracoccaceae</taxon>
        <taxon>Yoonia</taxon>
    </lineage>
</organism>
<dbReference type="STRING" id="390270.SAMN04488005_1398"/>
<dbReference type="RefSeq" id="WP_090198105.1">
    <property type="nucleotide sequence ID" value="NZ_FOYP01000001.1"/>
</dbReference>
<dbReference type="EMBL" id="FOYP01000001">
    <property type="protein sequence ID" value="SFR39685.1"/>
    <property type="molecule type" value="Genomic_DNA"/>
</dbReference>
<dbReference type="AlphaFoldDB" id="A0A1I6GBX2"/>
<protein>
    <submittedName>
        <fullName evidence="1">Uncharacterized protein</fullName>
    </submittedName>
</protein>